<comment type="caution">
    <text evidence="2">The sequence shown here is derived from an EMBL/GenBank/DDBJ whole genome shotgun (WGS) entry which is preliminary data.</text>
</comment>
<dbReference type="SUPFAM" id="SSF81383">
    <property type="entry name" value="F-box domain"/>
    <property type="match status" value="1"/>
</dbReference>
<dbReference type="Pfam" id="PF12937">
    <property type="entry name" value="F-box-like"/>
    <property type="match status" value="1"/>
</dbReference>
<dbReference type="InterPro" id="IPR036047">
    <property type="entry name" value="F-box-like_dom_sf"/>
</dbReference>
<reference evidence="2 3" key="1">
    <citation type="submission" date="2019-06" db="EMBL/GenBank/DDBJ databases">
        <authorList>
            <person name="Palmer J.M."/>
        </authorList>
    </citation>
    <scope>NUCLEOTIDE SEQUENCE [LARGE SCALE GENOMIC DNA]</scope>
    <source>
        <strain evidence="2 3">TWF102</strain>
    </source>
</reference>
<dbReference type="AlphaFoldDB" id="A0A7C8NCA9"/>
<organism evidence="2 3">
    <name type="scientific">Orbilia oligospora</name>
    <name type="common">Nematode-trapping fungus</name>
    <name type="synonym">Arthrobotrys oligospora</name>
    <dbReference type="NCBI Taxonomy" id="2813651"/>
    <lineage>
        <taxon>Eukaryota</taxon>
        <taxon>Fungi</taxon>
        <taxon>Dikarya</taxon>
        <taxon>Ascomycota</taxon>
        <taxon>Pezizomycotina</taxon>
        <taxon>Orbiliomycetes</taxon>
        <taxon>Orbiliales</taxon>
        <taxon>Orbiliaceae</taxon>
        <taxon>Orbilia</taxon>
    </lineage>
</organism>
<dbReference type="Proteomes" id="UP000475325">
    <property type="component" value="Unassembled WGS sequence"/>
</dbReference>
<proteinExistence type="predicted"/>
<evidence type="ECO:0000313" key="3">
    <source>
        <dbReference type="Proteomes" id="UP000475325"/>
    </source>
</evidence>
<gene>
    <name evidence="2" type="ORF">TWF102_004628</name>
</gene>
<evidence type="ECO:0000259" key="1">
    <source>
        <dbReference type="Pfam" id="PF12937"/>
    </source>
</evidence>
<sequence length="235" mass="25906">MSSLTTSPLEILLDICAYLPHKSLASLSQCCKYLQYRLRQPIERRRQELVPLDREIVPYKTGFFGVLVTNGRLMISSGVISMGTQFTDTAEFPKPTTQIDWRRVNSSEGCYDLILSKPQGEDIQSAQLAATDLIKLSPTLSSSLPTIPTRLVLSTVLNSITELTMLMDHHDTEILATILGSLGSLVILNIIYPDRIPAAVEGVMAVLSFNLPLIKVLRVTKAPPCKPTDLVQVTP</sequence>
<dbReference type="CDD" id="cd09917">
    <property type="entry name" value="F-box_SF"/>
    <property type="match status" value="1"/>
</dbReference>
<evidence type="ECO:0000313" key="2">
    <source>
        <dbReference type="EMBL" id="KAF3077826.1"/>
    </source>
</evidence>
<name>A0A7C8NCA9_ORBOL</name>
<protein>
    <recommendedName>
        <fullName evidence="1">F-box domain-containing protein</fullName>
    </recommendedName>
</protein>
<dbReference type="EMBL" id="WIQW01000212">
    <property type="protein sequence ID" value="KAF3077826.1"/>
    <property type="molecule type" value="Genomic_DNA"/>
</dbReference>
<dbReference type="InterPro" id="IPR001810">
    <property type="entry name" value="F-box_dom"/>
</dbReference>
<feature type="domain" description="F-box" evidence="1">
    <location>
        <begin position="8"/>
        <end position="35"/>
    </location>
</feature>
<accession>A0A7C8NCA9</accession>